<dbReference type="GO" id="GO:0005524">
    <property type="term" value="F:ATP binding"/>
    <property type="evidence" value="ECO:0007669"/>
    <property type="project" value="UniProtKB-KW"/>
</dbReference>
<accession>A0A7R8W3L8</accession>
<dbReference type="PROSITE" id="PS51221">
    <property type="entry name" value="TTL"/>
    <property type="match status" value="1"/>
</dbReference>
<feature type="compositionally biased region" description="Basic and acidic residues" evidence="4">
    <location>
        <begin position="118"/>
        <end position="154"/>
    </location>
</feature>
<dbReference type="PANTHER" id="PTHR12241:SF162">
    <property type="entry name" value="TUBULIN MONOGLUTAMYLASE TTLL4"/>
    <property type="match status" value="1"/>
</dbReference>
<dbReference type="GO" id="GO:0000226">
    <property type="term" value="P:microtubule cytoskeleton organization"/>
    <property type="evidence" value="ECO:0007669"/>
    <property type="project" value="TreeGrafter"/>
</dbReference>
<dbReference type="InterPro" id="IPR004344">
    <property type="entry name" value="TTL/TTLL_fam"/>
</dbReference>
<dbReference type="Gene3D" id="3.30.470.20">
    <property type="entry name" value="ATP-grasp fold, B domain"/>
    <property type="match status" value="1"/>
</dbReference>
<feature type="compositionally biased region" description="Polar residues" evidence="4">
    <location>
        <begin position="1072"/>
        <end position="1081"/>
    </location>
</feature>
<evidence type="ECO:0000256" key="3">
    <source>
        <dbReference type="ARBA" id="ARBA00022840"/>
    </source>
</evidence>
<dbReference type="GO" id="GO:0015631">
    <property type="term" value="F:tubulin binding"/>
    <property type="evidence" value="ECO:0007669"/>
    <property type="project" value="TreeGrafter"/>
</dbReference>
<dbReference type="PANTHER" id="PTHR12241">
    <property type="entry name" value="TUBULIN POLYGLUTAMYLASE"/>
    <property type="match status" value="1"/>
</dbReference>
<feature type="region of interest" description="Disordered" evidence="4">
    <location>
        <begin position="63"/>
        <end position="178"/>
    </location>
</feature>
<dbReference type="EMBL" id="OB660328">
    <property type="protein sequence ID" value="CAD7224202.1"/>
    <property type="molecule type" value="Genomic_DNA"/>
</dbReference>
<dbReference type="GO" id="GO:0070740">
    <property type="term" value="F:tubulin-glutamic acid ligase activity"/>
    <property type="evidence" value="ECO:0007669"/>
    <property type="project" value="TreeGrafter"/>
</dbReference>
<gene>
    <name evidence="5" type="ORF">CTOB1V02_LOCUS2172</name>
</gene>
<protein>
    <submittedName>
        <fullName evidence="5">Uncharacterized protein</fullName>
    </submittedName>
</protein>
<organism evidence="5">
    <name type="scientific">Cyprideis torosa</name>
    <dbReference type="NCBI Taxonomy" id="163714"/>
    <lineage>
        <taxon>Eukaryota</taxon>
        <taxon>Metazoa</taxon>
        <taxon>Ecdysozoa</taxon>
        <taxon>Arthropoda</taxon>
        <taxon>Crustacea</taxon>
        <taxon>Oligostraca</taxon>
        <taxon>Ostracoda</taxon>
        <taxon>Podocopa</taxon>
        <taxon>Podocopida</taxon>
        <taxon>Cytherocopina</taxon>
        <taxon>Cytheroidea</taxon>
        <taxon>Cytherideidae</taxon>
        <taxon>Cyprideis</taxon>
    </lineage>
</organism>
<feature type="region of interest" description="Disordered" evidence="4">
    <location>
        <begin position="246"/>
        <end position="274"/>
    </location>
</feature>
<dbReference type="AlphaFoldDB" id="A0A7R8W3L8"/>
<keyword evidence="2" id="KW-0547">Nucleotide-binding</keyword>
<feature type="region of interest" description="Disordered" evidence="4">
    <location>
        <begin position="1032"/>
        <end position="1081"/>
    </location>
</feature>
<evidence type="ECO:0000313" key="5">
    <source>
        <dbReference type="EMBL" id="CAD7224202.1"/>
    </source>
</evidence>
<evidence type="ECO:0000256" key="4">
    <source>
        <dbReference type="SAM" id="MobiDB-lite"/>
    </source>
</evidence>
<evidence type="ECO:0000256" key="2">
    <source>
        <dbReference type="ARBA" id="ARBA00022741"/>
    </source>
</evidence>
<sequence>MGEDNNISVVEKGVDFHEETTCPANNTVPNMSTMKKMPGLGVSTLRKKRVRRSGNVRKWKCPYSSDEETRRAFDLNSSDEETTAKERTSSMTTNGFSRSTNERNSAENAYSNESAYGKVKEEVEIPECSKPKRERSGSLLSPDRHIAKKPKESLENGFTDIGEASSSSGIDCSSLPENGDVEAEASMFAHTMERRSTGALTHVGSVNPFLQYDSHMDAPFRSFHSWEPAGPSARAVSGQAAVSRASQNRSLLRKKGTRSQSASGKLGPATIAGMSKTTGETPLNHGQEYPKILEALVPSLFTNVAPTLNFGSPVVQNNGVACTPLEGKKQCVHESGGASMSSADETTSDSIADVLTNGSSNVATAIVTPDLPDDNASYEMVFSSPASQPTNFSVAASTDLEGGSAGEAPVSTETSTSAVKHRKRRKSYKDLPAFLKKHLKWKWTSITPVVVRRTVLHSNIRIIKDTEGKEMWIGTWGKHMKSVEFQALSDYLKLNHFPGTFIIGRKDRLWKGFCLARNKFGKKEFNYLPRTFILPDDAKELKEAMESQGNRARWICKPPASARGVGITVVQRYDQVKIRRTQVVQKYIARPFLINETKFDLRLYVLITSFDPMRVYIYDDGLVRFASNKYSPSSKSLADQFIHLTNYSINRKASNYQNNETVSDCFGHKWCLSALWKLFHEKGIDTNKLWGNILDIVVKTMITAEASCRELTYKYTSSRNCCYELFGFDIMLDETLKPWLLEVNISPSLHSGSTLDQFVKGPLVQNILNMAMYRIPPSLSAESKLRLQDLVEETAPEIRSNVLTFDSRLYTYELSRAERAKHAFYVNHPNREEYLETILKHLTPDDVRILVVTEDEFARRGRFIRVFPTTSTHSYFRFLDEPRYYNMLLDAWEHRYASNRRKGIQLLEMYCSQDYHLHVGENAPTVHVRRTQRRMGSRMEKSKSLTQQSVQTGHSRRALNADGEVDPRAMPGGRSVGGLRRGSRPGVRKRAGAEQRIHADGDDQPVFRFSAKCEQNGFVWDEEVVEEEEMCTCTNGGRTDGESDGGEAPTSFPSTGIPPCPFDNWREKFGESSASPTETPK</sequence>
<reference evidence="5" key="1">
    <citation type="submission" date="2020-11" db="EMBL/GenBank/DDBJ databases">
        <authorList>
            <person name="Tran Van P."/>
        </authorList>
    </citation>
    <scope>NUCLEOTIDE SEQUENCE</scope>
</reference>
<feature type="region of interest" description="Disordered" evidence="4">
    <location>
        <begin position="1"/>
        <end position="40"/>
    </location>
</feature>
<feature type="compositionally biased region" description="Polar residues" evidence="4">
    <location>
        <begin position="89"/>
        <end position="99"/>
    </location>
</feature>
<dbReference type="SUPFAM" id="SSF56059">
    <property type="entry name" value="Glutathione synthetase ATP-binding domain-like"/>
    <property type="match status" value="1"/>
</dbReference>
<dbReference type="OrthoDB" id="202825at2759"/>
<keyword evidence="1" id="KW-0436">Ligase</keyword>
<feature type="compositionally biased region" description="Polar residues" evidence="4">
    <location>
        <begin position="22"/>
        <end position="33"/>
    </location>
</feature>
<dbReference type="GO" id="GO:0036064">
    <property type="term" value="C:ciliary basal body"/>
    <property type="evidence" value="ECO:0007669"/>
    <property type="project" value="TreeGrafter"/>
</dbReference>
<name>A0A7R8W3L8_9CRUS</name>
<feature type="compositionally biased region" description="Polar residues" evidence="4">
    <location>
        <begin position="944"/>
        <end position="953"/>
    </location>
</feature>
<evidence type="ECO:0000256" key="1">
    <source>
        <dbReference type="ARBA" id="ARBA00022598"/>
    </source>
</evidence>
<feature type="region of interest" description="Disordered" evidence="4">
    <location>
        <begin position="933"/>
        <end position="999"/>
    </location>
</feature>
<proteinExistence type="predicted"/>
<feature type="compositionally biased region" description="Basic residues" evidence="4">
    <location>
        <begin position="981"/>
        <end position="990"/>
    </location>
</feature>
<keyword evidence="3" id="KW-0067">ATP-binding</keyword>
<dbReference type="Pfam" id="PF03133">
    <property type="entry name" value="TTL"/>
    <property type="match status" value="1"/>
</dbReference>